<feature type="transmembrane region" description="Helical" evidence="1">
    <location>
        <begin position="122"/>
        <end position="151"/>
    </location>
</feature>
<sequence length="176" mass="18526">MTNTTYAPLRPGTQACGFQYKSCAAKHPARLVDWCYPGDMAYCRTCRIGTFDGEGLCVLCGAPQTPPTRRHRVAEAGGAVLSALLTPVALVVCGLGLLLVALSRYGGQAPTGTLRLPGSAAGASGVAFGLIGPVILQAIVLLLIVVVILLLMRRRGERPKSLSMEPAGDHRRALWS</sequence>
<keyword evidence="1" id="KW-0812">Transmembrane</keyword>
<reference evidence="2" key="1">
    <citation type="submission" date="2020-02" db="EMBL/GenBank/DDBJ databases">
        <authorList>
            <person name="Meier V. D."/>
        </authorList>
    </citation>
    <scope>NUCLEOTIDE SEQUENCE</scope>
    <source>
        <strain evidence="2">AVDCRST_MAG77</strain>
    </source>
</reference>
<dbReference type="AlphaFoldDB" id="A0A6J4JAT8"/>
<evidence type="ECO:0000256" key="1">
    <source>
        <dbReference type="SAM" id="Phobius"/>
    </source>
</evidence>
<dbReference type="EMBL" id="CADCTC010000189">
    <property type="protein sequence ID" value="CAA9275290.1"/>
    <property type="molecule type" value="Genomic_DNA"/>
</dbReference>
<organism evidence="2">
    <name type="scientific">uncultured Chloroflexota bacterium</name>
    <dbReference type="NCBI Taxonomy" id="166587"/>
    <lineage>
        <taxon>Bacteria</taxon>
        <taxon>Bacillati</taxon>
        <taxon>Chloroflexota</taxon>
        <taxon>environmental samples</taxon>
    </lineage>
</organism>
<evidence type="ECO:0000313" key="2">
    <source>
        <dbReference type="EMBL" id="CAA9275290.1"/>
    </source>
</evidence>
<gene>
    <name evidence="2" type="ORF">AVDCRST_MAG77-3485</name>
</gene>
<name>A0A6J4JAT8_9CHLR</name>
<protein>
    <submittedName>
        <fullName evidence="2">Uncharacterized protein</fullName>
    </submittedName>
</protein>
<keyword evidence="1" id="KW-0472">Membrane</keyword>
<feature type="transmembrane region" description="Helical" evidence="1">
    <location>
        <begin position="79"/>
        <end position="102"/>
    </location>
</feature>
<accession>A0A6J4JAT8</accession>
<proteinExistence type="predicted"/>
<keyword evidence="1" id="KW-1133">Transmembrane helix</keyword>